<keyword evidence="12" id="KW-1185">Reference proteome</keyword>
<proteinExistence type="predicted"/>
<dbReference type="Pfam" id="PF02518">
    <property type="entry name" value="HATPase_c"/>
    <property type="match status" value="1"/>
</dbReference>
<gene>
    <name evidence="11" type="ORF">GEAMG1_0991</name>
</gene>
<protein>
    <recommendedName>
        <fullName evidence="2">histidine kinase</fullName>
        <ecNumber evidence="2">2.7.13.3</ecNumber>
    </recommendedName>
</protein>
<dbReference type="GO" id="GO:0004673">
    <property type="term" value="F:protein histidine kinase activity"/>
    <property type="evidence" value="ECO:0007669"/>
    <property type="project" value="UniProtKB-EC"/>
</dbReference>
<keyword evidence="8" id="KW-0472">Membrane</keyword>
<keyword evidence="3 5" id="KW-0597">Phosphoprotein</keyword>
<dbReference type="PANTHER" id="PTHR45339">
    <property type="entry name" value="HYBRID SIGNAL TRANSDUCTION HISTIDINE KINASE J"/>
    <property type="match status" value="1"/>
</dbReference>
<dbReference type="Gene3D" id="3.40.50.2300">
    <property type="match status" value="1"/>
</dbReference>
<evidence type="ECO:0000256" key="2">
    <source>
        <dbReference type="ARBA" id="ARBA00012438"/>
    </source>
</evidence>
<feature type="transmembrane region" description="Helical" evidence="8">
    <location>
        <begin position="32"/>
        <end position="51"/>
    </location>
</feature>
<dbReference type="InterPro" id="IPR004358">
    <property type="entry name" value="Sig_transdc_His_kin-like_C"/>
</dbReference>
<dbReference type="CDD" id="cd16922">
    <property type="entry name" value="HATPase_EvgS-ArcB-TorS-like"/>
    <property type="match status" value="1"/>
</dbReference>
<dbReference type="Proteomes" id="UP001295463">
    <property type="component" value="Chromosome"/>
</dbReference>
<keyword evidence="11" id="KW-0808">Transferase</keyword>
<dbReference type="PRINTS" id="PR00344">
    <property type="entry name" value="BCTRLSENSOR"/>
</dbReference>
<feature type="transmembrane region" description="Helical" evidence="8">
    <location>
        <begin position="101"/>
        <end position="119"/>
    </location>
</feature>
<dbReference type="InterPro" id="IPR001789">
    <property type="entry name" value="Sig_transdc_resp-reg_receiver"/>
</dbReference>
<keyword evidence="4" id="KW-0902">Two-component regulatory system</keyword>
<feature type="domain" description="Histidine kinase" evidence="9">
    <location>
        <begin position="565"/>
        <end position="786"/>
    </location>
</feature>
<organism evidence="11 12">
    <name type="scientific">Trichlorobacter ammonificans</name>
    <dbReference type="NCBI Taxonomy" id="2916410"/>
    <lineage>
        <taxon>Bacteria</taxon>
        <taxon>Pseudomonadati</taxon>
        <taxon>Thermodesulfobacteriota</taxon>
        <taxon>Desulfuromonadia</taxon>
        <taxon>Geobacterales</taxon>
        <taxon>Geobacteraceae</taxon>
        <taxon>Trichlorobacter</taxon>
    </lineage>
</organism>
<dbReference type="SMART" id="SM00448">
    <property type="entry name" value="REC"/>
    <property type="match status" value="1"/>
</dbReference>
<dbReference type="SMART" id="SM00387">
    <property type="entry name" value="HATPase_c"/>
    <property type="match status" value="1"/>
</dbReference>
<evidence type="ECO:0000259" key="10">
    <source>
        <dbReference type="PROSITE" id="PS50110"/>
    </source>
</evidence>
<dbReference type="CDD" id="cd00082">
    <property type="entry name" value="HisKA"/>
    <property type="match status" value="1"/>
</dbReference>
<feature type="region of interest" description="Disordered" evidence="7">
    <location>
        <begin position="789"/>
        <end position="808"/>
    </location>
</feature>
<dbReference type="InterPro" id="IPR036097">
    <property type="entry name" value="HisK_dim/P_sf"/>
</dbReference>
<keyword evidence="8" id="KW-1133">Transmembrane helix</keyword>
<dbReference type="InterPro" id="IPR005467">
    <property type="entry name" value="His_kinase_dom"/>
</dbReference>
<dbReference type="InterPro" id="IPR036890">
    <property type="entry name" value="HATPase_C_sf"/>
</dbReference>
<keyword evidence="8" id="KW-0812">Transmembrane</keyword>
<keyword evidence="6" id="KW-0175">Coiled coil</keyword>
<evidence type="ECO:0000256" key="5">
    <source>
        <dbReference type="PROSITE-ProRule" id="PRU00169"/>
    </source>
</evidence>
<evidence type="ECO:0000313" key="11">
    <source>
        <dbReference type="EMBL" id="CAH2030805.1"/>
    </source>
</evidence>
<sequence length="955" mass="105050">MDRITRHPALVLVTLLVAGMAGNWFRFNLFFNVELVFGSIFSLLILQLLGWRRGVPAALLIGSVTWTVWHHPWAMVIGTAEVAVTAWLMQRRKLSLVSADAVFWLLLGAPLVFLGYHLVMQVPLENVTLIMFKQGINGITNALTARLLYFGYVHSGKRELIPKRELIASLLVLFAVVPSLVLLAIESRQHLHEADRDIRTRLQSAGSRVGTTLSGWLDGKERILLYLAGTALSHSPERMQVYLDRFRTIDPSFLSMAYVNRADVVAAVSPRTGAGNPAAVGTVVDQMPFLSKLRETLQPRLSGMVTTRTGEAAPTVLQLAPVVRNGRYDGYISGALSLEHIRSVIAANAEGHRMQYTMLDDSGRVVFSSRGDLKPLQGFRRSAGVVEQFDGGMIFRKPTDKPFASPLGVWNLSAYEISIPVGPHHEWQVVLEQPLAPYQEILYRHFSERFLYQTLFVLLALLVAELLSRALLEATQQLRMLTSSLPDRLSDGGTAIEWPWSGIEENNHLIGNFKDVAETLSHTFHEIKTLNESLEHRVEERTRELDEARRTAEEASRAKSTFLATMSHEIRTPMNGVIGMTNLLFDTGLNPVQKEYATLIRSSGHNLLRLINDVLDLSKIESGTLEFSREPFDLPGLVAGVTAPLALQAQARGLQLDSRIDPSVPPVLVGDAGHLGQVLINLLSNAIKFTRSGSVRLLVDREQPPGQPSHVRFSVIDSGIGIPADKVKDIFKPFTQADASTARKFGGTGLGLAIARQLVERMGGEITVSSMVGVGSTFNVILPLESPPPSGVAAAREKGREERRMPLPPAGKCRLLMAEDEPINRMVASAYIERMGHHVDLVENGVQAVEALRQAHYDLVLMDCVMPEMDGFTATAIIRDPASGVVNRDVIVVALTANALSDDREKCLAAGMDDYLAKPFDQADLEMVLARNLKASPGRGDGIPDNVIEELKVCR</sequence>
<dbReference type="SUPFAM" id="SSF47384">
    <property type="entry name" value="Homodimeric domain of signal transducing histidine kinase"/>
    <property type="match status" value="1"/>
</dbReference>
<dbReference type="SUPFAM" id="SSF55874">
    <property type="entry name" value="ATPase domain of HSP90 chaperone/DNA topoisomerase II/histidine kinase"/>
    <property type="match status" value="1"/>
</dbReference>
<accession>A0ABM9D6D5</accession>
<keyword evidence="11" id="KW-0418">Kinase</keyword>
<dbReference type="InterPro" id="IPR003661">
    <property type="entry name" value="HisK_dim/P_dom"/>
</dbReference>
<evidence type="ECO:0000256" key="6">
    <source>
        <dbReference type="SAM" id="Coils"/>
    </source>
</evidence>
<feature type="compositionally biased region" description="Basic and acidic residues" evidence="7">
    <location>
        <begin position="795"/>
        <end position="805"/>
    </location>
</feature>
<evidence type="ECO:0000256" key="8">
    <source>
        <dbReference type="SAM" id="Phobius"/>
    </source>
</evidence>
<dbReference type="EMBL" id="OW150024">
    <property type="protein sequence ID" value="CAH2030805.1"/>
    <property type="molecule type" value="Genomic_DNA"/>
</dbReference>
<feature type="transmembrane region" description="Helical" evidence="8">
    <location>
        <begin position="71"/>
        <end position="89"/>
    </location>
</feature>
<dbReference type="Gene3D" id="3.30.565.10">
    <property type="entry name" value="Histidine kinase-like ATPase, C-terminal domain"/>
    <property type="match status" value="1"/>
</dbReference>
<comment type="catalytic activity">
    <reaction evidence="1">
        <text>ATP + protein L-histidine = ADP + protein N-phospho-L-histidine.</text>
        <dbReference type="EC" id="2.7.13.3"/>
    </reaction>
</comment>
<name>A0ABM9D6D5_9BACT</name>
<dbReference type="PROSITE" id="PS50110">
    <property type="entry name" value="RESPONSE_REGULATORY"/>
    <property type="match status" value="1"/>
</dbReference>
<evidence type="ECO:0000259" key="9">
    <source>
        <dbReference type="PROSITE" id="PS50109"/>
    </source>
</evidence>
<dbReference type="EC" id="2.7.13.3" evidence="2"/>
<dbReference type="PROSITE" id="PS50109">
    <property type="entry name" value="HIS_KIN"/>
    <property type="match status" value="1"/>
</dbReference>
<feature type="modified residue" description="4-aspartylphosphate" evidence="5">
    <location>
        <position position="863"/>
    </location>
</feature>
<evidence type="ECO:0000256" key="7">
    <source>
        <dbReference type="SAM" id="MobiDB-lite"/>
    </source>
</evidence>
<dbReference type="PANTHER" id="PTHR45339:SF1">
    <property type="entry name" value="HYBRID SIGNAL TRANSDUCTION HISTIDINE KINASE J"/>
    <property type="match status" value="1"/>
</dbReference>
<dbReference type="SMART" id="SM00388">
    <property type="entry name" value="HisKA"/>
    <property type="match status" value="1"/>
</dbReference>
<feature type="transmembrane region" description="Helical" evidence="8">
    <location>
        <begin position="166"/>
        <end position="185"/>
    </location>
</feature>
<dbReference type="InterPro" id="IPR011006">
    <property type="entry name" value="CheY-like_superfamily"/>
</dbReference>
<dbReference type="Pfam" id="PF00072">
    <property type="entry name" value="Response_reg"/>
    <property type="match status" value="1"/>
</dbReference>
<evidence type="ECO:0000313" key="12">
    <source>
        <dbReference type="Proteomes" id="UP001295463"/>
    </source>
</evidence>
<evidence type="ECO:0000256" key="4">
    <source>
        <dbReference type="ARBA" id="ARBA00023012"/>
    </source>
</evidence>
<evidence type="ECO:0000256" key="3">
    <source>
        <dbReference type="ARBA" id="ARBA00022553"/>
    </source>
</evidence>
<dbReference type="InterPro" id="IPR003594">
    <property type="entry name" value="HATPase_dom"/>
</dbReference>
<dbReference type="Gene3D" id="1.10.287.130">
    <property type="match status" value="1"/>
</dbReference>
<feature type="coiled-coil region" evidence="6">
    <location>
        <begin position="531"/>
        <end position="558"/>
    </location>
</feature>
<dbReference type="SUPFAM" id="SSF52172">
    <property type="entry name" value="CheY-like"/>
    <property type="match status" value="1"/>
</dbReference>
<reference evidence="11 12" key="1">
    <citation type="submission" date="2022-03" db="EMBL/GenBank/DDBJ databases">
        <authorList>
            <person name="Koch H."/>
        </authorList>
    </citation>
    <scope>NUCLEOTIDE SEQUENCE [LARGE SCALE GENOMIC DNA]</scope>
    <source>
        <strain evidence="11 12">G1</strain>
    </source>
</reference>
<feature type="domain" description="Response regulatory" evidence="10">
    <location>
        <begin position="814"/>
        <end position="933"/>
    </location>
</feature>
<dbReference type="Pfam" id="PF00512">
    <property type="entry name" value="HisKA"/>
    <property type="match status" value="1"/>
</dbReference>
<dbReference type="CDD" id="cd17546">
    <property type="entry name" value="REC_hyHK_CKI1_RcsC-like"/>
    <property type="match status" value="1"/>
</dbReference>
<evidence type="ECO:0000256" key="1">
    <source>
        <dbReference type="ARBA" id="ARBA00000085"/>
    </source>
</evidence>
<dbReference type="RefSeq" id="WP_305731678.1">
    <property type="nucleotide sequence ID" value="NZ_OW150024.1"/>
</dbReference>